<proteinExistence type="predicted"/>
<feature type="region of interest" description="Disordered" evidence="1">
    <location>
        <begin position="147"/>
        <end position="172"/>
    </location>
</feature>
<name>A0ABQ8FXB0_9PEZI</name>
<evidence type="ECO:0000256" key="1">
    <source>
        <dbReference type="SAM" id="MobiDB-lite"/>
    </source>
</evidence>
<evidence type="ECO:0000313" key="3">
    <source>
        <dbReference type="Proteomes" id="UP000774617"/>
    </source>
</evidence>
<dbReference type="Proteomes" id="UP000774617">
    <property type="component" value="Unassembled WGS sequence"/>
</dbReference>
<accession>A0ABQ8FXB0</accession>
<gene>
    <name evidence="2" type="ORF">B0J12DRAFT_303124</name>
</gene>
<sequence length="216" mass="23059">MRAAMLWPPPPPPPPDPAAALPLPAAATSIRSLLGTGLTISFTADVSYSFHKRTVCQSCNRREQSINPHRQRKRGGFGSLTAYPGVRRQAGRAAGPGLLFEWAGSNLGRGMAGRDHGCAFRSPQLHQPPEAICSWRGVSLLGGEMSLSPPPPLITTRATPRRAGNGPGGVQWFRHHEVGMRVQRGRGHHGKAETRRSCGSRALAGGSREHHVAAIG</sequence>
<dbReference type="EMBL" id="JAGTJR010000040">
    <property type="protein sequence ID" value="KAH7032356.1"/>
    <property type="molecule type" value="Genomic_DNA"/>
</dbReference>
<comment type="caution">
    <text evidence="2">The sequence shown here is derived from an EMBL/GenBank/DDBJ whole genome shotgun (WGS) entry which is preliminary data.</text>
</comment>
<protein>
    <submittedName>
        <fullName evidence="2">Uncharacterized protein</fullName>
    </submittedName>
</protein>
<reference evidence="2 3" key="1">
    <citation type="journal article" date="2021" name="Nat. Commun.">
        <title>Genetic determinants of endophytism in the Arabidopsis root mycobiome.</title>
        <authorList>
            <person name="Mesny F."/>
            <person name="Miyauchi S."/>
            <person name="Thiergart T."/>
            <person name="Pickel B."/>
            <person name="Atanasova L."/>
            <person name="Karlsson M."/>
            <person name="Huettel B."/>
            <person name="Barry K.W."/>
            <person name="Haridas S."/>
            <person name="Chen C."/>
            <person name="Bauer D."/>
            <person name="Andreopoulos W."/>
            <person name="Pangilinan J."/>
            <person name="LaButti K."/>
            <person name="Riley R."/>
            <person name="Lipzen A."/>
            <person name="Clum A."/>
            <person name="Drula E."/>
            <person name="Henrissat B."/>
            <person name="Kohler A."/>
            <person name="Grigoriev I.V."/>
            <person name="Martin F.M."/>
            <person name="Hacquard S."/>
        </authorList>
    </citation>
    <scope>NUCLEOTIDE SEQUENCE [LARGE SCALE GENOMIC DNA]</scope>
    <source>
        <strain evidence="2 3">MPI-SDFR-AT-0080</strain>
    </source>
</reference>
<keyword evidence="3" id="KW-1185">Reference proteome</keyword>
<evidence type="ECO:0000313" key="2">
    <source>
        <dbReference type="EMBL" id="KAH7032356.1"/>
    </source>
</evidence>
<organism evidence="2 3">
    <name type="scientific">Macrophomina phaseolina</name>
    <dbReference type="NCBI Taxonomy" id="35725"/>
    <lineage>
        <taxon>Eukaryota</taxon>
        <taxon>Fungi</taxon>
        <taxon>Dikarya</taxon>
        <taxon>Ascomycota</taxon>
        <taxon>Pezizomycotina</taxon>
        <taxon>Dothideomycetes</taxon>
        <taxon>Dothideomycetes incertae sedis</taxon>
        <taxon>Botryosphaeriales</taxon>
        <taxon>Botryosphaeriaceae</taxon>
        <taxon>Macrophomina</taxon>
    </lineage>
</organism>